<organism evidence="7 8">
    <name type="scientific">Demequina lutea</name>
    <dbReference type="NCBI Taxonomy" id="431489"/>
    <lineage>
        <taxon>Bacteria</taxon>
        <taxon>Bacillati</taxon>
        <taxon>Actinomycetota</taxon>
        <taxon>Actinomycetes</taxon>
        <taxon>Micrococcales</taxon>
        <taxon>Demequinaceae</taxon>
        <taxon>Demequina</taxon>
    </lineage>
</organism>
<feature type="transmembrane region" description="Helical" evidence="5">
    <location>
        <begin position="375"/>
        <end position="391"/>
    </location>
</feature>
<feature type="transmembrane region" description="Helical" evidence="5">
    <location>
        <begin position="16"/>
        <end position="42"/>
    </location>
</feature>
<keyword evidence="2 5" id="KW-0812">Transmembrane</keyword>
<keyword evidence="3 5" id="KW-1133">Transmembrane helix</keyword>
<evidence type="ECO:0000256" key="3">
    <source>
        <dbReference type="ARBA" id="ARBA00022989"/>
    </source>
</evidence>
<keyword evidence="4 5" id="KW-0472">Membrane</keyword>
<dbReference type="InterPro" id="IPR004841">
    <property type="entry name" value="AA-permease/SLC12A_dom"/>
</dbReference>
<dbReference type="EMBL" id="JACBZO010000001">
    <property type="protein sequence ID" value="NYI40765.1"/>
    <property type="molecule type" value="Genomic_DNA"/>
</dbReference>
<dbReference type="GO" id="GO:0016020">
    <property type="term" value="C:membrane"/>
    <property type="evidence" value="ECO:0007669"/>
    <property type="project" value="UniProtKB-SubCell"/>
</dbReference>
<evidence type="ECO:0000313" key="7">
    <source>
        <dbReference type="EMBL" id="NYI40765.1"/>
    </source>
</evidence>
<dbReference type="PANTHER" id="PTHR42770:SF7">
    <property type="entry name" value="MEMBRANE PROTEIN"/>
    <property type="match status" value="1"/>
</dbReference>
<evidence type="ECO:0000256" key="2">
    <source>
        <dbReference type="ARBA" id="ARBA00022692"/>
    </source>
</evidence>
<feature type="transmembrane region" description="Helical" evidence="5">
    <location>
        <begin position="94"/>
        <end position="116"/>
    </location>
</feature>
<dbReference type="RefSeq" id="WP_238579386.1">
    <property type="nucleotide sequence ID" value="NZ_BBRC01000003.1"/>
</dbReference>
<comment type="subcellular location">
    <subcellularLocation>
        <location evidence="1">Membrane</location>
        <topology evidence="1">Multi-pass membrane protein</topology>
    </subcellularLocation>
</comment>
<evidence type="ECO:0000259" key="6">
    <source>
        <dbReference type="Pfam" id="PF00324"/>
    </source>
</evidence>
<gene>
    <name evidence="7" type="ORF">BKA03_000884</name>
</gene>
<keyword evidence="8" id="KW-1185">Reference proteome</keyword>
<feature type="transmembrane region" description="Helical" evidence="5">
    <location>
        <begin position="48"/>
        <end position="73"/>
    </location>
</feature>
<evidence type="ECO:0000256" key="1">
    <source>
        <dbReference type="ARBA" id="ARBA00004141"/>
    </source>
</evidence>
<dbReference type="AlphaFoldDB" id="A0A7Y9ZAY8"/>
<name>A0A7Y9ZAY8_9MICO</name>
<comment type="caution">
    <text evidence="7">The sequence shown here is derived from an EMBL/GenBank/DDBJ whole genome shotgun (WGS) entry which is preliminary data.</text>
</comment>
<evidence type="ECO:0000256" key="4">
    <source>
        <dbReference type="ARBA" id="ARBA00023136"/>
    </source>
</evidence>
<evidence type="ECO:0000313" key="8">
    <source>
        <dbReference type="Proteomes" id="UP000547973"/>
    </source>
</evidence>
<accession>A0A7Y9ZAY8</accession>
<protein>
    <submittedName>
        <fullName evidence="7">APA family basic amino acid/polyamine antiporter</fullName>
    </submittedName>
</protein>
<dbReference type="Gene3D" id="1.20.1740.10">
    <property type="entry name" value="Amino acid/polyamine transporter I"/>
    <property type="match status" value="1"/>
</dbReference>
<feature type="transmembrane region" description="Helical" evidence="5">
    <location>
        <begin position="397"/>
        <end position="416"/>
    </location>
</feature>
<evidence type="ECO:0000256" key="5">
    <source>
        <dbReference type="SAM" id="Phobius"/>
    </source>
</evidence>
<dbReference type="Proteomes" id="UP000547973">
    <property type="component" value="Unassembled WGS sequence"/>
</dbReference>
<dbReference type="GO" id="GO:0055085">
    <property type="term" value="P:transmembrane transport"/>
    <property type="evidence" value="ECO:0007669"/>
    <property type="project" value="InterPro"/>
</dbReference>
<feature type="transmembrane region" description="Helical" evidence="5">
    <location>
        <begin position="316"/>
        <end position="336"/>
    </location>
</feature>
<feature type="transmembrane region" description="Helical" evidence="5">
    <location>
        <begin position="147"/>
        <end position="170"/>
    </location>
</feature>
<dbReference type="PIRSF" id="PIRSF006060">
    <property type="entry name" value="AA_transporter"/>
    <property type="match status" value="1"/>
</dbReference>
<feature type="transmembrane region" description="Helical" evidence="5">
    <location>
        <begin position="223"/>
        <end position="243"/>
    </location>
</feature>
<feature type="domain" description="Amino acid permease/ SLC12A" evidence="6">
    <location>
        <begin position="22"/>
        <end position="361"/>
    </location>
</feature>
<dbReference type="PANTHER" id="PTHR42770">
    <property type="entry name" value="AMINO ACID TRANSPORTER-RELATED"/>
    <property type="match status" value="1"/>
</dbReference>
<feature type="transmembrane region" description="Helical" evidence="5">
    <location>
        <begin position="122"/>
        <end position="140"/>
    </location>
</feature>
<feature type="transmembrane region" description="Helical" evidence="5">
    <location>
        <begin position="271"/>
        <end position="295"/>
    </location>
</feature>
<proteinExistence type="predicted"/>
<feature type="transmembrane region" description="Helical" evidence="5">
    <location>
        <begin position="342"/>
        <end position="363"/>
    </location>
</feature>
<reference evidence="7 8" key="1">
    <citation type="submission" date="2020-07" db="EMBL/GenBank/DDBJ databases">
        <title>Sequencing the genomes of 1000 actinobacteria strains.</title>
        <authorList>
            <person name="Klenk H.-P."/>
        </authorList>
    </citation>
    <scope>NUCLEOTIDE SEQUENCE [LARGE SCALE GENOMIC DNA]</scope>
    <source>
        <strain evidence="7 8">DSM 19970</strain>
    </source>
</reference>
<sequence length="429" mass="42614">MPTARVNPQAPSPRRLGLVGAVGIGIGSMLGAGVFVVWAPAVAVAGRWLLAAIALAALVAVINAASTAQLAAIHPVAGGAYAYGARELGPAWGFVAGLGFVVGKIASVAAMALAIGSYVWPAHAPIVGVAVVALVWGLNARGVSRTAWATTVIAVIVLVGIAAVVVASLSTNVESVHKVETAPITVVGVASAAALIFFAFAGYARLATLGEEVRDPARTIPRAVAIALAIVVVVYGILGAVLLRRPGVAALIGADAPLTLAVPDIAVWRSALAALAALAAGGALIALMAGIGRTAMAMARAGDLPRVLGRTSPTTGVPQIAEAVAGVAAIALAWWADLGFALAMSSVSVLTYYAIANAAAFAARGRATGFAIPRAVSAVGLVLCLALALSLDRVPTLAAVGVGVVAVVVRAVVLGVRKRGLESRQASRG</sequence>
<dbReference type="Pfam" id="PF00324">
    <property type="entry name" value="AA_permease"/>
    <property type="match status" value="1"/>
</dbReference>
<dbReference type="InterPro" id="IPR050367">
    <property type="entry name" value="APC_superfamily"/>
</dbReference>
<feature type="transmembrane region" description="Helical" evidence="5">
    <location>
        <begin position="182"/>
        <end position="203"/>
    </location>
</feature>